<dbReference type="RefSeq" id="WP_354699383.1">
    <property type="nucleotide sequence ID" value="NZ_CP114014.1"/>
</dbReference>
<dbReference type="PANTHER" id="PTHR11614">
    <property type="entry name" value="PHOSPHOLIPASE-RELATED"/>
    <property type="match status" value="1"/>
</dbReference>
<dbReference type="InterPro" id="IPR000073">
    <property type="entry name" value="AB_hydrolase_1"/>
</dbReference>
<feature type="domain" description="Serine aminopeptidase S33" evidence="1">
    <location>
        <begin position="27"/>
        <end position="253"/>
    </location>
</feature>
<accession>A0AAU7B2H0</accession>
<name>A0AAU7B2H0_9ACTN</name>
<dbReference type="InterPro" id="IPR022742">
    <property type="entry name" value="Hydrolase_4"/>
</dbReference>
<sequence>MTTITSHEHTLDGVRGRISVHHWQNPQPSFVVLLAHGYGEHAGRYEHVAQALLSAGGTVYAPDHLGHGRSEGEPALIDDIEDVVADLRSVAGLAAGEHPGLPTVLIGHSMGGIIATRYAQQYGSELKALVLSGPAIGGNPALIGLVEMDPIPDVPIDPAILSNDPAVGEAYAADDLVYHGPFKRQTLLAMGGAIETIAGAGSLGDLPTLWLHGEQDQLVPLEHTGPAVENIKGSDLQAKTYPGAQHEIFNETNKDEVIADVIAFLGPKLA</sequence>
<keyword evidence="2" id="KW-0378">Hydrolase</keyword>
<dbReference type="InterPro" id="IPR051044">
    <property type="entry name" value="MAG_DAG_Lipase"/>
</dbReference>
<evidence type="ECO:0000313" key="2">
    <source>
        <dbReference type="EMBL" id="XAY08200.1"/>
    </source>
</evidence>
<protein>
    <submittedName>
        <fullName evidence="2">Monoacylglycerol lipase</fullName>
        <ecNumber evidence="2">3.1.1.23</ecNumber>
    </submittedName>
</protein>
<dbReference type="PRINTS" id="PR00111">
    <property type="entry name" value="ABHYDROLASE"/>
</dbReference>
<evidence type="ECO:0000259" key="1">
    <source>
        <dbReference type="Pfam" id="PF12146"/>
    </source>
</evidence>
<dbReference type="EMBL" id="CP114014">
    <property type="protein sequence ID" value="XAY08200.1"/>
    <property type="molecule type" value="Genomic_DNA"/>
</dbReference>
<dbReference type="GO" id="GO:0047372">
    <property type="term" value="F:monoacylglycerol lipase activity"/>
    <property type="evidence" value="ECO:0007669"/>
    <property type="project" value="UniProtKB-EC"/>
</dbReference>
<organism evidence="2">
    <name type="scientific">Paraconexibacter sp. AEG42_29</name>
    <dbReference type="NCBI Taxonomy" id="2997339"/>
    <lineage>
        <taxon>Bacteria</taxon>
        <taxon>Bacillati</taxon>
        <taxon>Actinomycetota</taxon>
        <taxon>Thermoleophilia</taxon>
        <taxon>Solirubrobacterales</taxon>
        <taxon>Paraconexibacteraceae</taxon>
        <taxon>Paraconexibacter</taxon>
    </lineage>
</organism>
<reference evidence="2" key="1">
    <citation type="submission" date="2022-12" db="EMBL/GenBank/DDBJ databases">
        <title>Paraconexibacter alkalitolerans sp. nov. and Baekduia alba sp. nov., isolated from soil and emended description of the genera Paraconexibacter (Chun et al., 2020) and Baekduia (An et al., 2020).</title>
        <authorList>
            <person name="Vieira S."/>
            <person name="Huber K.J."/>
            <person name="Geppert A."/>
            <person name="Wolf J."/>
            <person name="Neumann-Schaal M."/>
            <person name="Muesken M."/>
            <person name="Overmann J."/>
        </authorList>
    </citation>
    <scope>NUCLEOTIDE SEQUENCE</scope>
    <source>
        <strain evidence="2">AEG42_29</strain>
    </source>
</reference>
<dbReference type="Pfam" id="PF12146">
    <property type="entry name" value="Hydrolase_4"/>
    <property type="match status" value="1"/>
</dbReference>
<dbReference type="SUPFAM" id="SSF53474">
    <property type="entry name" value="alpha/beta-Hydrolases"/>
    <property type="match status" value="1"/>
</dbReference>
<dbReference type="InterPro" id="IPR029058">
    <property type="entry name" value="AB_hydrolase_fold"/>
</dbReference>
<dbReference type="KEGG" id="parq:DSM112329_05098"/>
<gene>
    <name evidence="2" type="ORF">DSM112329_05098</name>
</gene>
<dbReference type="EC" id="3.1.1.23" evidence="2"/>
<dbReference type="Gene3D" id="3.40.50.1820">
    <property type="entry name" value="alpha/beta hydrolase"/>
    <property type="match status" value="1"/>
</dbReference>
<proteinExistence type="predicted"/>
<dbReference type="AlphaFoldDB" id="A0AAU7B2H0"/>